<gene>
    <name evidence="5" type="ORF">WR25_01230</name>
</gene>
<dbReference type="EMBL" id="LIAE01008012">
    <property type="protein sequence ID" value="PAV75922.1"/>
    <property type="molecule type" value="Genomic_DNA"/>
</dbReference>
<keyword evidence="2" id="KW-0245">EGF-like domain</keyword>
<dbReference type="PANTHER" id="PTHR24033">
    <property type="entry name" value="EGF-LIKE DOMAIN-CONTAINING PROTEIN"/>
    <property type="match status" value="1"/>
</dbReference>
<dbReference type="AlphaFoldDB" id="A0A2A2KPQ9"/>
<keyword evidence="3" id="KW-0472">Membrane</keyword>
<dbReference type="PROSITE" id="PS50026">
    <property type="entry name" value="EGF_3"/>
    <property type="match status" value="1"/>
</dbReference>
<dbReference type="InterPro" id="IPR001881">
    <property type="entry name" value="EGF-like_Ca-bd_dom"/>
</dbReference>
<dbReference type="InterPro" id="IPR000742">
    <property type="entry name" value="EGF"/>
</dbReference>
<sequence>MSANLEYIDLQYDIFVLHYRFYRVGMQSILLRCSVAVVCLSALVAARTYTVAPTRKVPKFRRLMDFAHSDQVLQSIKEVPQLQVNRLEPKDKASPIISGTFDYCKTSRKVCQNRGKCISKGTSFYCDCASGFFGKKCEMMADQTHCVNHKCQNNATCISTKTKKTIVNPDKVEQARANSVDELVDRFVDGKAANLTIEIFFLKINGKFSLISH</sequence>
<comment type="caution">
    <text evidence="2">Lacks conserved residue(s) required for the propagation of feature annotation.</text>
</comment>
<dbReference type="Gene3D" id="2.10.25.10">
    <property type="entry name" value="Laminin"/>
    <property type="match status" value="1"/>
</dbReference>
<dbReference type="PROSITE" id="PS01186">
    <property type="entry name" value="EGF_2"/>
    <property type="match status" value="1"/>
</dbReference>
<protein>
    <recommendedName>
        <fullName evidence="4">EGF-like domain-containing protein</fullName>
    </recommendedName>
</protein>
<evidence type="ECO:0000256" key="2">
    <source>
        <dbReference type="PROSITE-ProRule" id="PRU00076"/>
    </source>
</evidence>
<evidence type="ECO:0000256" key="3">
    <source>
        <dbReference type="SAM" id="Phobius"/>
    </source>
</evidence>
<evidence type="ECO:0000313" key="5">
    <source>
        <dbReference type="EMBL" id="PAV75922.1"/>
    </source>
</evidence>
<dbReference type="CDD" id="cd00054">
    <property type="entry name" value="EGF_CA"/>
    <property type="match status" value="1"/>
</dbReference>
<feature type="transmembrane region" description="Helical" evidence="3">
    <location>
        <begin position="29"/>
        <end position="52"/>
    </location>
</feature>
<keyword evidence="3" id="KW-0812">Transmembrane</keyword>
<reference evidence="5 6" key="1">
    <citation type="journal article" date="2017" name="Curr. Biol.">
        <title>Genome architecture and evolution of a unichromosomal asexual nematode.</title>
        <authorList>
            <person name="Fradin H."/>
            <person name="Zegar C."/>
            <person name="Gutwein M."/>
            <person name="Lucas J."/>
            <person name="Kovtun M."/>
            <person name="Corcoran D."/>
            <person name="Baugh L.R."/>
            <person name="Kiontke K."/>
            <person name="Gunsalus K."/>
            <person name="Fitch D.H."/>
            <person name="Piano F."/>
        </authorList>
    </citation>
    <scope>NUCLEOTIDE SEQUENCE [LARGE SCALE GENOMIC DNA]</scope>
    <source>
        <strain evidence="5">PF1309</strain>
    </source>
</reference>
<keyword evidence="1 2" id="KW-1015">Disulfide bond</keyword>
<evidence type="ECO:0000256" key="1">
    <source>
        <dbReference type="ARBA" id="ARBA00023157"/>
    </source>
</evidence>
<dbReference type="Proteomes" id="UP000218231">
    <property type="component" value="Unassembled WGS sequence"/>
</dbReference>
<feature type="domain" description="EGF-like" evidence="4">
    <location>
        <begin position="100"/>
        <end position="138"/>
    </location>
</feature>
<dbReference type="SUPFAM" id="SSF57196">
    <property type="entry name" value="EGF/Laminin"/>
    <property type="match status" value="1"/>
</dbReference>
<dbReference type="InterPro" id="IPR051830">
    <property type="entry name" value="NOTCH_homolog"/>
</dbReference>
<organism evidence="5 6">
    <name type="scientific">Diploscapter pachys</name>
    <dbReference type="NCBI Taxonomy" id="2018661"/>
    <lineage>
        <taxon>Eukaryota</taxon>
        <taxon>Metazoa</taxon>
        <taxon>Ecdysozoa</taxon>
        <taxon>Nematoda</taxon>
        <taxon>Chromadorea</taxon>
        <taxon>Rhabditida</taxon>
        <taxon>Rhabditina</taxon>
        <taxon>Rhabditomorpha</taxon>
        <taxon>Rhabditoidea</taxon>
        <taxon>Rhabditidae</taxon>
        <taxon>Diploscapter</taxon>
    </lineage>
</organism>
<dbReference type="STRING" id="2018661.A0A2A2KPQ9"/>
<keyword evidence="3" id="KW-1133">Transmembrane helix</keyword>
<evidence type="ECO:0000259" key="4">
    <source>
        <dbReference type="PROSITE" id="PS50026"/>
    </source>
</evidence>
<evidence type="ECO:0000313" key="6">
    <source>
        <dbReference type="Proteomes" id="UP000218231"/>
    </source>
</evidence>
<keyword evidence="6" id="KW-1185">Reference proteome</keyword>
<feature type="disulfide bond" evidence="2">
    <location>
        <begin position="128"/>
        <end position="137"/>
    </location>
</feature>
<dbReference type="SMART" id="SM00181">
    <property type="entry name" value="EGF"/>
    <property type="match status" value="1"/>
</dbReference>
<dbReference type="Pfam" id="PF00008">
    <property type="entry name" value="EGF"/>
    <property type="match status" value="1"/>
</dbReference>
<dbReference type="GO" id="GO:0005509">
    <property type="term" value="F:calcium ion binding"/>
    <property type="evidence" value="ECO:0007669"/>
    <property type="project" value="InterPro"/>
</dbReference>
<dbReference type="OrthoDB" id="5855567at2759"/>
<accession>A0A2A2KPQ9</accession>
<proteinExistence type="predicted"/>
<dbReference type="SMART" id="SM00179">
    <property type="entry name" value="EGF_CA"/>
    <property type="match status" value="1"/>
</dbReference>
<dbReference type="PROSITE" id="PS00022">
    <property type="entry name" value="EGF_1"/>
    <property type="match status" value="1"/>
</dbReference>
<comment type="caution">
    <text evidence="5">The sequence shown here is derived from an EMBL/GenBank/DDBJ whole genome shotgun (WGS) entry which is preliminary data.</text>
</comment>
<name>A0A2A2KPQ9_9BILA</name>